<feature type="binding site" evidence="17">
    <location>
        <position position="440"/>
    </location>
    <ligand>
        <name>Zn(2+)</name>
        <dbReference type="ChEBI" id="CHEBI:29105"/>
    </ligand>
</feature>
<evidence type="ECO:0000256" key="9">
    <source>
        <dbReference type="ARBA" id="ARBA00022777"/>
    </source>
</evidence>
<feature type="binding site" evidence="16">
    <location>
        <position position="61"/>
    </location>
    <ligand>
        <name>substrate</name>
    </ligand>
</feature>
<dbReference type="NCBIfam" id="TIGR01357">
    <property type="entry name" value="aroB"/>
    <property type="match status" value="1"/>
</dbReference>
<comment type="similarity">
    <text evidence="16">Belongs to the shikimate kinase family.</text>
</comment>
<evidence type="ECO:0000259" key="18">
    <source>
        <dbReference type="Pfam" id="PF01761"/>
    </source>
</evidence>
<name>A0ABP8EPR2_9MICO</name>
<evidence type="ECO:0000256" key="15">
    <source>
        <dbReference type="ARBA" id="ARBA00048567"/>
    </source>
</evidence>
<comment type="catalytic activity">
    <reaction evidence="1 17">
        <text>7-phospho-2-dehydro-3-deoxy-D-arabino-heptonate = 3-dehydroquinate + phosphate</text>
        <dbReference type="Rhea" id="RHEA:21968"/>
        <dbReference type="ChEBI" id="CHEBI:32364"/>
        <dbReference type="ChEBI" id="CHEBI:43474"/>
        <dbReference type="ChEBI" id="CHEBI:58394"/>
        <dbReference type="EC" id="4.2.3.4"/>
    </reaction>
</comment>
<dbReference type="Pfam" id="PF01202">
    <property type="entry name" value="SKI"/>
    <property type="match status" value="1"/>
</dbReference>
<comment type="catalytic activity">
    <reaction evidence="15 16">
        <text>shikimate + ATP = 3-phosphoshikimate + ADP + H(+)</text>
        <dbReference type="Rhea" id="RHEA:13121"/>
        <dbReference type="ChEBI" id="CHEBI:15378"/>
        <dbReference type="ChEBI" id="CHEBI:30616"/>
        <dbReference type="ChEBI" id="CHEBI:36208"/>
        <dbReference type="ChEBI" id="CHEBI:145989"/>
        <dbReference type="ChEBI" id="CHEBI:456216"/>
        <dbReference type="EC" id="2.7.1.71"/>
    </reaction>
</comment>
<keyword evidence="12 17" id="KW-0057">Aromatic amino acid biosynthesis</keyword>
<dbReference type="HAMAP" id="MF_00110">
    <property type="entry name" value="DHQ_synthase"/>
    <property type="match status" value="1"/>
</dbReference>
<dbReference type="HAMAP" id="MF_00109">
    <property type="entry name" value="Shikimate_kinase"/>
    <property type="match status" value="1"/>
</dbReference>
<comment type="pathway">
    <text evidence="3 17">Metabolic intermediate biosynthesis; chorismate biosynthesis; chorismate from D-erythrose 4-phosphate and phosphoenolpyruvate: step 2/7.</text>
</comment>
<comment type="cofactor">
    <cofactor evidence="2 17">
        <name>NAD(+)</name>
        <dbReference type="ChEBI" id="CHEBI:57540"/>
    </cofactor>
</comment>
<evidence type="ECO:0000256" key="6">
    <source>
        <dbReference type="ARBA" id="ARBA00022605"/>
    </source>
</evidence>
<comment type="similarity">
    <text evidence="17">Belongs to the sugar phosphate cyclases superfamily. Dehydroquinate synthase family.</text>
</comment>
<feature type="binding site" evidence="16">
    <location>
        <position position="120"/>
    </location>
    <ligand>
        <name>ATP</name>
        <dbReference type="ChEBI" id="CHEBI:30616"/>
    </ligand>
</feature>
<dbReference type="EMBL" id="BAABBA010000002">
    <property type="protein sequence ID" value="GAA4286009.1"/>
    <property type="molecule type" value="Genomic_DNA"/>
</dbReference>
<evidence type="ECO:0000259" key="19">
    <source>
        <dbReference type="Pfam" id="PF24621"/>
    </source>
</evidence>
<dbReference type="CDD" id="cd08195">
    <property type="entry name" value="DHQS"/>
    <property type="match status" value="1"/>
</dbReference>
<feature type="binding site" evidence="17">
    <location>
        <position position="376"/>
    </location>
    <ligand>
        <name>Zn(2+)</name>
        <dbReference type="ChEBI" id="CHEBI:29105"/>
    </ligand>
</feature>
<proteinExistence type="inferred from homology"/>
<feature type="binding site" evidence="16">
    <location>
        <begin position="15"/>
        <end position="20"/>
    </location>
    <ligand>
        <name>ATP</name>
        <dbReference type="ChEBI" id="CHEBI:30616"/>
    </ligand>
</feature>
<gene>
    <name evidence="16" type="primary">aroK</name>
    <name evidence="17" type="synonym">aroB</name>
    <name evidence="20" type="ORF">GCM10022262_03680</name>
</gene>
<feature type="domain" description="3-dehydroquinate synthase N-terminal" evidence="18">
    <location>
        <begin position="261"/>
        <end position="371"/>
    </location>
</feature>
<comment type="function">
    <text evidence="16">Catalyzes the specific phosphorylation of the 3-hydroxyl group of shikimic acid using ATP as a cosubstrate.</text>
</comment>
<evidence type="ECO:0000256" key="5">
    <source>
        <dbReference type="ARBA" id="ARBA00022490"/>
    </source>
</evidence>
<feature type="binding site" evidence="16">
    <location>
        <position position="83"/>
    </location>
    <ligand>
        <name>substrate</name>
    </ligand>
</feature>
<dbReference type="CDD" id="cd00464">
    <property type="entry name" value="SK"/>
    <property type="match status" value="1"/>
</dbReference>
<keyword evidence="10 16" id="KW-0067">ATP-binding</keyword>
<comment type="caution">
    <text evidence="17">Lacks conserved residue(s) required for the propagation of feature annotation.</text>
</comment>
<dbReference type="PRINTS" id="PR01100">
    <property type="entry name" value="SHIKIMTKNASE"/>
</dbReference>
<comment type="subcellular location">
    <subcellularLocation>
        <location evidence="17">Cytoplasm</location>
    </subcellularLocation>
</comment>
<dbReference type="InterPro" id="IPR023000">
    <property type="entry name" value="Shikimate_kinase_CS"/>
</dbReference>
<keyword evidence="13 17" id="KW-0456">Lyase</keyword>
<feature type="binding site" evidence="17">
    <location>
        <begin position="321"/>
        <end position="322"/>
    </location>
    <ligand>
        <name>NAD(+)</name>
        <dbReference type="ChEBI" id="CHEBI:57540"/>
    </ligand>
</feature>
<keyword evidence="16" id="KW-0460">Magnesium</keyword>
<feature type="binding site" evidence="17">
    <location>
        <begin position="263"/>
        <end position="268"/>
    </location>
    <ligand>
        <name>NAD(+)</name>
        <dbReference type="ChEBI" id="CHEBI:57540"/>
    </ligand>
</feature>
<evidence type="ECO:0000256" key="16">
    <source>
        <dbReference type="HAMAP-Rule" id="MF_00109"/>
    </source>
</evidence>
<evidence type="ECO:0000256" key="8">
    <source>
        <dbReference type="ARBA" id="ARBA00022741"/>
    </source>
</evidence>
<accession>A0ABP8EPR2</accession>
<sequence length="552" mass="58097">MTTSRPRLVLVGLPGAGKTTVGGLLARALAVDFVDSDQLVERAAGTTVPEVFRTQGEARFRELEHEAVARALSEHDGVLALGGGAVLHPGTQEALRGHTVVLLDVVPERALARVALSGERPLLADDPAGTFAALRHDRLPVYERVATVTVSTSDRRPQDVAAEVLRAVAQTDGSPVPDEALQRLGTPSGAPSGSVAPTRIPVAGPSSYDVVVGRHLDDEVVRLTDGASRALVLHARATEHLARRLADALGANGVDALLRALPDAEDAKTLDVLASCWELLGEQRFGREDVVVAVGGGATTDVAGFVAATWLRGVRLVNVPTTLLGMVDAAVGGKTGINTAHGKNLVGSFHLPAGVVCDLDSLSTLPAADLRAGLAEVVKCGFIADERILRLVEADGGLGAQDPRSDVLRELVERAVAVKARVVGDDLREAGLREILNYGHTFGHAIERTEGYRWRHGDAVAVGMVFAAELARAAGVLADSVVARHRAVLGLLELPTTYAAGRWAELYEAMTHDKKVRGNALRFVVLEDVARTTMLRAPAPEQLEAAYAAVQG</sequence>
<dbReference type="InterPro" id="IPR031322">
    <property type="entry name" value="Shikimate/glucono_kinase"/>
</dbReference>
<dbReference type="PROSITE" id="PS01128">
    <property type="entry name" value="SHIKIMATE_KINASE"/>
    <property type="match status" value="1"/>
</dbReference>
<evidence type="ECO:0000313" key="21">
    <source>
        <dbReference type="Proteomes" id="UP001499841"/>
    </source>
</evidence>
<feature type="binding site" evidence="16">
    <location>
        <position position="138"/>
    </location>
    <ligand>
        <name>substrate</name>
    </ligand>
</feature>
<keyword evidence="8 17" id="KW-0547">Nucleotide-binding</keyword>
<feature type="domain" description="3-dehydroquinate synthase C-terminal" evidence="19">
    <location>
        <begin position="373"/>
        <end position="516"/>
    </location>
</feature>
<dbReference type="SUPFAM" id="SSF52540">
    <property type="entry name" value="P-loop containing nucleoside triphosphate hydrolases"/>
    <property type="match status" value="1"/>
</dbReference>
<keyword evidence="17" id="KW-0862">Zinc</keyword>
<organism evidence="20 21">
    <name type="scientific">Georgenia daeguensis</name>
    <dbReference type="NCBI Taxonomy" id="908355"/>
    <lineage>
        <taxon>Bacteria</taxon>
        <taxon>Bacillati</taxon>
        <taxon>Actinomycetota</taxon>
        <taxon>Actinomycetes</taxon>
        <taxon>Micrococcales</taxon>
        <taxon>Bogoriellaceae</taxon>
        <taxon>Georgenia</taxon>
    </lineage>
</organism>
<evidence type="ECO:0000256" key="13">
    <source>
        <dbReference type="ARBA" id="ARBA00023239"/>
    </source>
</evidence>
<dbReference type="Proteomes" id="UP001499841">
    <property type="component" value="Unassembled WGS sequence"/>
</dbReference>
<comment type="caution">
    <text evidence="20">The sequence shown here is derived from an EMBL/GenBank/DDBJ whole genome shotgun (WGS) entry which is preliminary data.</text>
</comment>
<evidence type="ECO:0000313" key="20">
    <source>
        <dbReference type="EMBL" id="GAA4286009.1"/>
    </source>
</evidence>
<dbReference type="InterPro" id="IPR056179">
    <property type="entry name" value="DHQS_C"/>
</dbReference>
<evidence type="ECO:0000256" key="1">
    <source>
        <dbReference type="ARBA" id="ARBA00001393"/>
    </source>
</evidence>
<keyword evidence="17" id="KW-0170">Cobalt</keyword>
<feature type="binding site" evidence="17">
    <location>
        <position position="343"/>
    </location>
    <ligand>
        <name>NAD(+)</name>
        <dbReference type="ChEBI" id="CHEBI:57540"/>
    </ligand>
</feature>
<feature type="binding site" evidence="17">
    <location>
        <position position="334"/>
    </location>
    <ligand>
        <name>NAD(+)</name>
        <dbReference type="ChEBI" id="CHEBI:57540"/>
    </ligand>
</feature>
<feature type="binding site" evidence="16">
    <location>
        <position position="155"/>
    </location>
    <ligand>
        <name>ATP</name>
        <dbReference type="ChEBI" id="CHEBI:30616"/>
    </ligand>
</feature>
<feature type="binding site" evidence="17">
    <location>
        <position position="456"/>
    </location>
    <ligand>
        <name>Zn(2+)</name>
        <dbReference type="ChEBI" id="CHEBI:29105"/>
    </ligand>
</feature>
<dbReference type="SUPFAM" id="SSF56796">
    <property type="entry name" value="Dehydroquinate synthase-like"/>
    <property type="match status" value="1"/>
</dbReference>
<keyword evidence="14" id="KW-0511">Multifunctional enzyme</keyword>
<evidence type="ECO:0000256" key="4">
    <source>
        <dbReference type="ARBA" id="ARBA00004842"/>
    </source>
</evidence>
<dbReference type="EC" id="4.2.3.4" evidence="17"/>
<dbReference type="EC" id="2.7.1.71" evidence="16"/>
<evidence type="ECO:0000256" key="12">
    <source>
        <dbReference type="ARBA" id="ARBA00023141"/>
    </source>
</evidence>
<evidence type="ECO:0000256" key="17">
    <source>
        <dbReference type="HAMAP-Rule" id="MF_00110"/>
    </source>
</evidence>
<dbReference type="InterPro" id="IPR027417">
    <property type="entry name" value="P-loop_NTPase"/>
</dbReference>
<dbReference type="InterPro" id="IPR030960">
    <property type="entry name" value="DHQS/DOIS_N"/>
</dbReference>
<comment type="function">
    <text evidence="17">Catalyzes the conversion of 3-deoxy-D-arabino-heptulosonate 7-phosphate (DAHP) to dehydroquinate (DHQ).</text>
</comment>
<feature type="binding site" evidence="16">
    <location>
        <position position="37"/>
    </location>
    <ligand>
        <name>substrate</name>
    </ligand>
</feature>
<evidence type="ECO:0000256" key="10">
    <source>
        <dbReference type="ARBA" id="ARBA00022840"/>
    </source>
</evidence>
<dbReference type="InterPro" id="IPR016037">
    <property type="entry name" value="DHQ_synth_AroB"/>
</dbReference>
<keyword evidence="6 17" id="KW-0028">Amino-acid biosynthesis</keyword>
<comment type="cofactor">
    <cofactor evidence="17">
        <name>Co(2+)</name>
        <dbReference type="ChEBI" id="CHEBI:48828"/>
    </cofactor>
    <cofactor evidence="17">
        <name>Zn(2+)</name>
        <dbReference type="ChEBI" id="CHEBI:29105"/>
    </cofactor>
    <text evidence="17">Binds 1 divalent metal cation per subunit. Can use either Co(2+) or Zn(2+).</text>
</comment>
<evidence type="ECO:0000256" key="3">
    <source>
        <dbReference type="ARBA" id="ARBA00004661"/>
    </source>
</evidence>
<comment type="pathway">
    <text evidence="4 16">Metabolic intermediate biosynthesis; chorismate biosynthesis; chorismate from D-erythrose 4-phosphate and phosphoenolpyruvate: step 5/7.</text>
</comment>
<keyword evidence="11 17" id="KW-0520">NAD</keyword>
<dbReference type="Pfam" id="PF01761">
    <property type="entry name" value="DHQ_synthase"/>
    <property type="match status" value="1"/>
</dbReference>
<comment type="subunit">
    <text evidence="16">Monomer.</text>
</comment>
<keyword evidence="9 16" id="KW-0418">Kinase</keyword>
<feature type="binding site" evidence="16">
    <location>
        <position position="19"/>
    </location>
    <ligand>
        <name>Mg(2+)</name>
        <dbReference type="ChEBI" id="CHEBI:18420"/>
    </ligand>
</feature>
<comment type="cofactor">
    <cofactor evidence="16">
        <name>Mg(2+)</name>
        <dbReference type="ChEBI" id="CHEBI:18420"/>
    </cofactor>
    <text evidence="16">Binds 1 Mg(2+) ion per subunit.</text>
</comment>
<dbReference type="Gene3D" id="3.40.50.1970">
    <property type="match status" value="1"/>
</dbReference>
<dbReference type="PANTHER" id="PTHR43622">
    <property type="entry name" value="3-DEHYDROQUINATE SYNTHASE"/>
    <property type="match status" value="1"/>
</dbReference>
<keyword evidence="7 16" id="KW-0808">Transferase</keyword>
<keyword evidence="21" id="KW-1185">Reference proteome</keyword>
<dbReference type="Pfam" id="PF24621">
    <property type="entry name" value="DHQS_C"/>
    <property type="match status" value="1"/>
</dbReference>
<keyword evidence="17" id="KW-0479">Metal-binding</keyword>
<dbReference type="InterPro" id="IPR050071">
    <property type="entry name" value="Dehydroquinate_synthase"/>
</dbReference>
<dbReference type="Gene3D" id="3.40.50.300">
    <property type="entry name" value="P-loop containing nucleotide triphosphate hydrolases"/>
    <property type="match status" value="1"/>
</dbReference>
<dbReference type="GO" id="GO:0016301">
    <property type="term" value="F:kinase activity"/>
    <property type="evidence" value="ECO:0007669"/>
    <property type="project" value="UniProtKB-KW"/>
</dbReference>
<dbReference type="InterPro" id="IPR000623">
    <property type="entry name" value="Shikimate_kinase/TSH1"/>
</dbReference>
<keyword evidence="5 17" id="KW-0963">Cytoplasm</keyword>
<reference evidence="21" key="1">
    <citation type="journal article" date="2019" name="Int. J. Syst. Evol. Microbiol.">
        <title>The Global Catalogue of Microorganisms (GCM) 10K type strain sequencing project: providing services to taxonomists for standard genome sequencing and annotation.</title>
        <authorList>
            <consortium name="The Broad Institute Genomics Platform"/>
            <consortium name="The Broad Institute Genome Sequencing Center for Infectious Disease"/>
            <person name="Wu L."/>
            <person name="Ma J."/>
        </authorList>
    </citation>
    <scope>NUCLEOTIDE SEQUENCE [LARGE SCALE GENOMIC DNA]</scope>
    <source>
        <strain evidence="21">JCM 17459</strain>
    </source>
</reference>
<evidence type="ECO:0000256" key="14">
    <source>
        <dbReference type="ARBA" id="ARBA00023268"/>
    </source>
</evidence>
<feature type="binding site" evidence="17">
    <location>
        <begin position="297"/>
        <end position="301"/>
    </location>
    <ligand>
        <name>NAD(+)</name>
        <dbReference type="ChEBI" id="CHEBI:57540"/>
    </ligand>
</feature>
<dbReference type="Gene3D" id="1.20.1090.10">
    <property type="entry name" value="Dehydroquinate synthase-like - alpha domain"/>
    <property type="match status" value="1"/>
</dbReference>
<evidence type="ECO:0000256" key="11">
    <source>
        <dbReference type="ARBA" id="ARBA00023027"/>
    </source>
</evidence>
<dbReference type="PANTHER" id="PTHR43622:SF7">
    <property type="entry name" value="3-DEHYDROQUINATE SYNTHASE, CHLOROPLASTIC"/>
    <property type="match status" value="1"/>
</dbReference>
<protein>
    <recommendedName>
        <fullName evidence="16 17">Multifunctional fusion protein</fullName>
    </recommendedName>
    <domain>
        <recommendedName>
            <fullName evidence="16">Shikimate kinase</fullName>
            <shortName evidence="16">SK</shortName>
            <ecNumber evidence="16">2.7.1.71</ecNumber>
        </recommendedName>
    </domain>
    <domain>
        <recommendedName>
            <fullName evidence="17">3-dehydroquinate synthase</fullName>
            <shortName evidence="17">DHQS</shortName>
            <ecNumber evidence="17">4.2.3.4</ecNumber>
        </recommendedName>
    </domain>
</protein>
<evidence type="ECO:0000256" key="7">
    <source>
        <dbReference type="ARBA" id="ARBA00022679"/>
    </source>
</evidence>
<evidence type="ECO:0000256" key="2">
    <source>
        <dbReference type="ARBA" id="ARBA00001911"/>
    </source>
</evidence>